<keyword evidence="4" id="KW-1185">Reference proteome</keyword>
<feature type="region of interest" description="Disordered" evidence="2">
    <location>
        <begin position="1"/>
        <end position="68"/>
    </location>
</feature>
<dbReference type="AlphaFoldDB" id="A0A9Q0F4D9"/>
<evidence type="ECO:0000313" key="4">
    <source>
        <dbReference type="Proteomes" id="UP001141552"/>
    </source>
</evidence>
<evidence type="ECO:0008006" key="5">
    <source>
        <dbReference type="Google" id="ProtNLM"/>
    </source>
</evidence>
<reference evidence="3" key="2">
    <citation type="journal article" date="2023" name="Plants (Basel)">
        <title>Annotation of the Turnera subulata (Passifloraceae) Draft Genome Reveals the S-Locus Evolved after the Divergence of Turneroideae from Passifloroideae in a Stepwise Manner.</title>
        <authorList>
            <person name="Henning P.M."/>
            <person name="Roalson E.H."/>
            <person name="Mir W."/>
            <person name="McCubbin A.G."/>
            <person name="Shore J.S."/>
        </authorList>
    </citation>
    <scope>NUCLEOTIDE SEQUENCE</scope>
    <source>
        <strain evidence="3">F60SS</strain>
    </source>
</reference>
<name>A0A9Q0F4D9_9ROSI</name>
<dbReference type="EMBL" id="JAKUCV010007179">
    <property type="protein sequence ID" value="KAJ4824472.1"/>
    <property type="molecule type" value="Genomic_DNA"/>
</dbReference>
<feature type="compositionally biased region" description="Low complexity" evidence="2">
    <location>
        <begin position="49"/>
        <end position="68"/>
    </location>
</feature>
<dbReference type="PANTHER" id="PTHR32258">
    <property type="entry name" value="PROTEIN NETWORKED 4A"/>
    <property type="match status" value="1"/>
</dbReference>
<sequence length="478" mass="54158">MDQVENSEQEYGFDSTPLTPDQKLSFHKSGHRAASVSSHGASSDRSLKEGSGSSSSSSSDSESESFNSSGNAYFSLPMNTDHKVMHQKILGMGAELPNFEEKLGMEGEDDRHPVSNAEGNGDYQELLGRIIKYEEELRVSKLKLQLSEDEVTKLRIELEKNESFVALAGTLQSQLESTQGEIKTKETALEMERKRVLELQQEAELANEQLHLAQEEVAELKTKLDLESRQVLDLQAKVMCYETDISDCDNELRELKDVLDRVKEIDSVEKAQLQSDLCSLSEKKEALEARLREWELECKSLEDKLRQCEADKMELMSVFDAKEIGLQGEISQLKKSVTDKDGHVEDLNKSFDNLKFKYDMLMAEKDGLNAKVNTLIAEMVSRDGQVRQMEEHLGRLHSEHSELVARSECANKLIDDLRCKVAELEKEVDRQRVELSAGAEEKREAIRQLCFSLEHYRSGYKELRQAFLGHKRPAVMAS</sequence>
<accession>A0A9Q0F4D9</accession>
<evidence type="ECO:0000256" key="2">
    <source>
        <dbReference type="SAM" id="MobiDB-lite"/>
    </source>
</evidence>
<feature type="coiled-coil region" evidence="1">
    <location>
        <begin position="407"/>
        <end position="441"/>
    </location>
</feature>
<evidence type="ECO:0000313" key="3">
    <source>
        <dbReference type="EMBL" id="KAJ4824472.1"/>
    </source>
</evidence>
<dbReference type="InterPro" id="IPR051861">
    <property type="entry name" value="NET_actin-binding_domain"/>
</dbReference>
<dbReference type="GO" id="GO:0005774">
    <property type="term" value="C:vacuolar membrane"/>
    <property type="evidence" value="ECO:0007669"/>
    <property type="project" value="TreeGrafter"/>
</dbReference>
<dbReference type="PANTHER" id="PTHR32258:SF14">
    <property type="entry name" value="GB|AAF19561.1"/>
    <property type="match status" value="1"/>
</dbReference>
<protein>
    <recommendedName>
        <fullName evidence="5">NAB domain-containing protein</fullName>
    </recommendedName>
</protein>
<dbReference type="OrthoDB" id="1898513at2759"/>
<organism evidence="3 4">
    <name type="scientific">Turnera subulata</name>
    <dbReference type="NCBI Taxonomy" id="218843"/>
    <lineage>
        <taxon>Eukaryota</taxon>
        <taxon>Viridiplantae</taxon>
        <taxon>Streptophyta</taxon>
        <taxon>Embryophyta</taxon>
        <taxon>Tracheophyta</taxon>
        <taxon>Spermatophyta</taxon>
        <taxon>Magnoliopsida</taxon>
        <taxon>eudicotyledons</taxon>
        <taxon>Gunneridae</taxon>
        <taxon>Pentapetalae</taxon>
        <taxon>rosids</taxon>
        <taxon>fabids</taxon>
        <taxon>Malpighiales</taxon>
        <taxon>Passifloraceae</taxon>
        <taxon>Turnera</taxon>
    </lineage>
</organism>
<keyword evidence="1" id="KW-0175">Coiled coil</keyword>
<dbReference type="Gene3D" id="1.10.287.1490">
    <property type="match status" value="1"/>
</dbReference>
<proteinExistence type="predicted"/>
<feature type="coiled-coil region" evidence="1">
    <location>
        <begin position="182"/>
        <end position="318"/>
    </location>
</feature>
<reference evidence="3" key="1">
    <citation type="submission" date="2022-02" db="EMBL/GenBank/DDBJ databases">
        <authorList>
            <person name="Henning P.M."/>
            <person name="McCubbin A.G."/>
            <person name="Shore J.S."/>
        </authorList>
    </citation>
    <scope>NUCLEOTIDE SEQUENCE</scope>
    <source>
        <strain evidence="3">F60SS</strain>
        <tissue evidence="3">Leaves</tissue>
    </source>
</reference>
<dbReference type="Proteomes" id="UP001141552">
    <property type="component" value="Unassembled WGS sequence"/>
</dbReference>
<comment type="caution">
    <text evidence="3">The sequence shown here is derived from an EMBL/GenBank/DDBJ whole genome shotgun (WGS) entry which is preliminary data.</text>
</comment>
<gene>
    <name evidence="3" type="ORF">Tsubulata_017040</name>
</gene>
<evidence type="ECO:0000256" key="1">
    <source>
        <dbReference type="SAM" id="Coils"/>
    </source>
</evidence>